<protein>
    <recommendedName>
        <fullName evidence="6">Exocyst complex component Sec3 PIP2-binding N-terminal domain-containing protein</fullName>
    </recommendedName>
</protein>
<dbReference type="GO" id="GO:0000145">
    <property type="term" value="C:exocyst"/>
    <property type="evidence" value="ECO:0007669"/>
    <property type="project" value="InterPro"/>
</dbReference>
<evidence type="ECO:0000256" key="1">
    <source>
        <dbReference type="ARBA" id="ARBA00006518"/>
    </source>
</evidence>
<evidence type="ECO:0000259" key="6">
    <source>
        <dbReference type="SMART" id="SM01313"/>
    </source>
</evidence>
<dbReference type="CDD" id="cd13315">
    <property type="entry name" value="PH_Sec3"/>
    <property type="match status" value="1"/>
</dbReference>
<dbReference type="Pfam" id="PF20654">
    <property type="entry name" value="Sec3_C-term"/>
    <property type="match status" value="1"/>
</dbReference>
<feature type="compositionally biased region" description="Polar residues" evidence="5">
    <location>
        <begin position="216"/>
        <end position="236"/>
    </location>
</feature>
<feature type="compositionally biased region" description="Polar residues" evidence="5">
    <location>
        <begin position="247"/>
        <end position="262"/>
    </location>
</feature>
<dbReference type="GO" id="GO:0006887">
    <property type="term" value="P:exocytosis"/>
    <property type="evidence" value="ECO:0007669"/>
    <property type="project" value="UniProtKB-KW"/>
</dbReference>
<dbReference type="InterPro" id="IPR048628">
    <property type="entry name" value="Sec3_C"/>
</dbReference>
<dbReference type="Gene3D" id="2.30.29.90">
    <property type="match status" value="1"/>
</dbReference>
<feature type="compositionally biased region" description="Basic and acidic residues" evidence="5">
    <location>
        <begin position="466"/>
        <end position="489"/>
    </location>
</feature>
<dbReference type="InterPro" id="IPR019160">
    <property type="entry name" value="Sec3_CC"/>
</dbReference>
<proteinExistence type="inferred from homology"/>
<evidence type="ECO:0000256" key="3">
    <source>
        <dbReference type="ARBA" id="ARBA00022483"/>
    </source>
</evidence>
<sequence>MEYPTYSQSPPSGQTMASAQPISTRQQIIDSLFSKITPDGQREETLITHLKVWEDGAPDTAVGPTDIDGRKTRYLLLAVSKTGRVYLHKAKRNSNQTFSKGKTWNLEDLRAVRLEQADTFALTMTSRSYSWHCESPHELYQFLQNLLKVYVKYTRGNLPQLSGIEYQETQSPNFLSPSNKNVSLPVQQSLQPPLMQDRKDSASSQGSGVGSGYGSTAPSHRTGSGSVDHTAQMRSSPQERRMYFPESRQSPSPGPANLQQNLSVQKQPSVQQSQTMEQENSAPSVSHTRQRTADHEISQAPQPVPSKTLIENGHSGSSKPQRNDYATDFTREQGSSGSKLPLPGSGQSTLHRDASTAPPQANTSVSRRNEQTRARSPSPPPSMTVEPPTPIPGDVATMETIQGARPFENDRQPSRDVSPQASRGNVETPEPSHSLTAGALPPASNATKQRARLAPIVTSTNDAEDTAGKSKPSSEVHAPESKPAEPIDRVARMRRASFHPSVQPTAGYSRDVLLRSSFAVSGTAGALLEDPASTDKELEDETLANVEELLEGFDWGSVDIARGEEYRVPSTTEVFESRLLDELNALEAANIHAFLESDDRIATVLSGIDEALLELDAMDTKIMAYKLQLTAVSDDIAYIESQNRGLQVQTANQRALLNSIEQLMQISRVNPDELRALTQASLETEKGITSLEHALSSLYKALLVGRVGGEMAATIERTQEYETNNRQFCSRLSEYLLIMFKFQCEMALSLAADALKTVPPEIPKHAQLEDKLGKYCGLVLYMKEMDEERYQKLCANYFSTVSDLHSKEVVGYLGSLTAKLKRPTDEDKQDGSFAAMLANQANKGGAINRSKTMMDNLRRNDTKKVKRNETGLNASQAFESALQQISTLVTNEEAFIGDFLHTSDTAITFADYMDMEFYFKRQAANQAAVMSPATLKLRRSAMDLIFGFLDGELKKWIEAALQRESIQVFGMMASCEKVMIEQEDSETVFFANIMQYQAQRLQQLVDKFMAEQIRAIEATKLTVKKRKGVIGFVRHFPTFVERIEQQLVGAEDSSTRDVANAAYEQVLNTMLDTLQQMAKLDRTDMTGTGDDKSQLNYFIIMIENMHVFVADITKLGLAVLNPYLEKAQSIYDENMNAYINAVLRRSFGKSMDFFDGVQRQLQTLTPQEVTASPAYNKSALKRAVKDISSQKELRKALEALAKRIEKHYSIVDEDGNELPAVTAVQHGGAEIMISTVWSACERILVDAVKKWQSTMATVYSDAASSGVGLEYGPAEVDSLFKKLKPV</sequence>
<name>A0A8H3TY40_9TREE</name>
<evidence type="ECO:0000313" key="8">
    <source>
        <dbReference type="Proteomes" id="UP000620104"/>
    </source>
</evidence>
<feature type="region of interest" description="Disordered" evidence="5">
    <location>
        <begin position="194"/>
        <end position="489"/>
    </location>
</feature>
<accession>A0A8H3TY40</accession>
<feature type="domain" description="Exocyst complex component Sec3 PIP2-binding N-terminal" evidence="6">
    <location>
        <begin position="68"/>
        <end position="153"/>
    </location>
</feature>
<keyword evidence="8" id="KW-1185">Reference proteome</keyword>
<evidence type="ECO:0000313" key="7">
    <source>
        <dbReference type="EMBL" id="GHJ89203.1"/>
    </source>
</evidence>
<keyword evidence="4" id="KW-0175">Coiled coil</keyword>
<dbReference type="PANTHER" id="PTHR16092:SF14">
    <property type="entry name" value="EXOCYST COMPLEX COMPONENT 1 ISOFORM X1"/>
    <property type="match status" value="1"/>
</dbReference>
<dbReference type="OrthoDB" id="27109at2759"/>
<comment type="caution">
    <text evidence="7">The sequence shown here is derived from an EMBL/GenBank/DDBJ whole genome shotgun (WGS) entry which is preliminary data.</text>
</comment>
<reference evidence="7" key="1">
    <citation type="submission" date="2020-07" db="EMBL/GenBank/DDBJ databases">
        <title>Draft Genome Sequence of a Deep-Sea Yeast, Naganishia (Cryptococcus) liquefaciens strain N6.</title>
        <authorList>
            <person name="Han Y.W."/>
            <person name="Kajitani R."/>
            <person name="Morimoto H."/>
            <person name="Parhat M."/>
            <person name="Tsubouchi H."/>
            <person name="Bakenova O."/>
            <person name="Ogata M."/>
            <person name="Argunhan B."/>
            <person name="Aoki R."/>
            <person name="Kajiwara S."/>
            <person name="Itoh T."/>
            <person name="Iwasaki H."/>
        </authorList>
    </citation>
    <scope>NUCLEOTIDE SEQUENCE</scope>
    <source>
        <strain evidence="7">N6</strain>
    </source>
</reference>
<dbReference type="InterPro" id="IPR028258">
    <property type="entry name" value="Sec3-PIP2_bind"/>
</dbReference>
<feature type="compositionally biased region" description="Polar residues" evidence="5">
    <location>
        <begin position="415"/>
        <end position="435"/>
    </location>
</feature>
<feature type="compositionally biased region" description="Polar residues" evidence="5">
    <location>
        <begin position="275"/>
        <end position="287"/>
    </location>
</feature>
<feature type="compositionally biased region" description="Low complexity" evidence="5">
    <location>
        <begin position="333"/>
        <end position="348"/>
    </location>
</feature>
<evidence type="ECO:0000256" key="5">
    <source>
        <dbReference type="SAM" id="MobiDB-lite"/>
    </source>
</evidence>
<keyword evidence="2" id="KW-0813">Transport</keyword>
<dbReference type="GO" id="GO:0005886">
    <property type="term" value="C:plasma membrane"/>
    <property type="evidence" value="ECO:0007669"/>
    <property type="project" value="TreeGrafter"/>
</dbReference>
<dbReference type="SMART" id="SM01313">
    <property type="entry name" value="Sec3-PIP2_bind"/>
    <property type="match status" value="1"/>
</dbReference>
<gene>
    <name evidence="7" type="ORF">NliqN6_5605</name>
</gene>
<feature type="compositionally biased region" description="Pro residues" evidence="5">
    <location>
        <begin position="377"/>
        <end position="391"/>
    </location>
</feature>
<dbReference type="Proteomes" id="UP000620104">
    <property type="component" value="Unassembled WGS sequence"/>
</dbReference>
<comment type="similarity">
    <text evidence="1">Belongs to the SEC3 family.</text>
</comment>
<evidence type="ECO:0000256" key="2">
    <source>
        <dbReference type="ARBA" id="ARBA00022448"/>
    </source>
</evidence>
<feature type="compositionally biased region" description="Low complexity" evidence="5">
    <location>
        <begin position="263"/>
        <end position="274"/>
    </location>
</feature>
<dbReference type="GO" id="GO:0005546">
    <property type="term" value="F:phosphatidylinositol-4,5-bisphosphate binding"/>
    <property type="evidence" value="ECO:0007669"/>
    <property type="project" value="TreeGrafter"/>
</dbReference>
<keyword evidence="3" id="KW-0268">Exocytosis</keyword>
<dbReference type="EMBL" id="BLZA01000040">
    <property type="protein sequence ID" value="GHJ89203.1"/>
    <property type="molecule type" value="Genomic_DNA"/>
</dbReference>
<evidence type="ECO:0000256" key="4">
    <source>
        <dbReference type="ARBA" id="ARBA00023054"/>
    </source>
</evidence>
<dbReference type="GO" id="GO:0006893">
    <property type="term" value="P:Golgi to plasma membrane transport"/>
    <property type="evidence" value="ECO:0007669"/>
    <property type="project" value="TreeGrafter"/>
</dbReference>
<dbReference type="PANTHER" id="PTHR16092">
    <property type="entry name" value="SEC3/SYNTAXIN-RELATED"/>
    <property type="match status" value="1"/>
</dbReference>
<feature type="compositionally biased region" description="Polar residues" evidence="5">
    <location>
        <begin position="357"/>
        <end position="366"/>
    </location>
</feature>
<dbReference type="Pfam" id="PF15277">
    <property type="entry name" value="Sec3-PIP2_bind"/>
    <property type="match status" value="1"/>
</dbReference>
<feature type="region of interest" description="Disordered" evidence="5">
    <location>
        <begin position="1"/>
        <end position="20"/>
    </location>
</feature>
<dbReference type="Pfam" id="PF09763">
    <property type="entry name" value="Sec3_CC"/>
    <property type="match status" value="1"/>
</dbReference>
<organism evidence="7 8">
    <name type="scientific">Naganishia liquefaciens</name>
    <dbReference type="NCBI Taxonomy" id="104408"/>
    <lineage>
        <taxon>Eukaryota</taxon>
        <taxon>Fungi</taxon>
        <taxon>Dikarya</taxon>
        <taxon>Basidiomycota</taxon>
        <taxon>Agaricomycotina</taxon>
        <taxon>Tremellomycetes</taxon>
        <taxon>Filobasidiales</taxon>
        <taxon>Filobasidiaceae</taxon>
        <taxon>Naganishia</taxon>
    </lineage>
</organism>